<dbReference type="SUPFAM" id="SSF52047">
    <property type="entry name" value="RNI-like"/>
    <property type="match status" value="1"/>
</dbReference>
<dbReference type="InterPro" id="IPR055414">
    <property type="entry name" value="LRR_R13L4/SHOC2-like"/>
</dbReference>
<dbReference type="SMART" id="SM00369">
    <property type="entry name" value="LRR_TYP"/>
    <property type="match status" value="8"/>
</dbReference>
<dbReference type="PRINTS" id="PR00019">
    <property type="entry name" value="LEURICHRPT"/>
</dbReference>
<feature type="signal peptide" evidence="12">
    <location>
        <begin position="1"/>
        <end position="20"/>
    </location>
</feature>
<evidence type="ECO:0000256" key="1">
    <source>
        <dbReference type="ARBA" id="ARBA00004162"/>
    </source>
</evidence>
<dbReference type="Proteomes" id="UP001396334">
    <property type="component" value="Unassembled WGS sequence"/>
</dbReference>
<dbReference type="Pfam" id="PF08263">
    <property type="entry name" value="LRRNT_2"/>
    <property type="match status" value="1"/>
</dbReference>
<keyword evidence="6" id="KW-0677">Repeat</keyword>
<evidence type="ECO:0000256" key="7">
    <source>
        <dbReference type="ARBA" id="ARBA00022989"/>
    </source>
</evidence>
<dbReference type="SUPFAM" id="SSF52058">
    <property type="entry name" value="L domain-like"/>
    <property type="match status" value="1"/>
</dbReference>
<evidence type="ECO:0000256" key="6">
    <source>
        <dbReference type="ARBA" id="ARBA00022737"/>
    </source>
</evidence>
<organism evidence="15 16">
    <name type="scientific">Hibiscus sabdariffa</name>
    <name type="common">roselle</name>
    <dbReference type="NCBI Taxonomy" id="183260"/>
    <lineage>
        <taxon>Eukaryota</taxon>
        <taxon>Viridiplantae</taxon>
        <taxon>Streptophyta</taxon>
        <taxon>Embryophyta</taxon>
        <taxon>Tracheophyta</taxon>
        <taxon>Spermatophyta</taxon>
        <taxon>Magnoliopsida</taxon>
        <taxon>eudicotyledons</taxon>
        <taxon>Gunneridae</taxon>
        <taxon>Pentapetalae</taxon>
        <taxon>rosids</taxon>
        <taxon>malvids</taxon>
        <taxon>Malvales</taxon>
        <taxon>Malvaceae</taxon>
        <taxon>Malvoideae</taxon>
        <taxon>Hibiscus</taxon>
    </lineage>
</organism>
<dbReference type="PANTHER" id="PTHR27000">
    <property type="entry name" value="LEUCINE-RICH REPEAT RECEPTOR-LIKE PROTEIN KINASE FAMILY PROTEIN-RELATED"/>
    <property type="match status" value="1"/>
</dbReference>
<evidence type="ECO:0000313" key="15">
    <source>
        <dbReference type="EMBL" id="KAK8993363.1"/>
    </source>
</evidence>
<dbReference type="EMBL" id="JBBPBN010000049">
    <property type="protein sequence ID" value="KAK8993363.1"/>
    <property type="molecule type" value="Genomic_DNA"/>
</dbReference>
<dbReference type="InterPro" id="IPR013210">
    <property type="entry name" value="LRR_N_plant-typ"/>
</dbReference>
<dbReference type="Pfam" id="PF00560">
    <property type="entry name" value="LRR_1"/>
    <property type="match status" value="9"/>
</dbReference>
<dbReference type="InterPro" id="IPR001611">
    <property type="entry name" value="Leu-rich_rpt"/>
</dbReference>
<evidence type="ECO:0000313" key="16">
    <source>
        <dbReference type="Proteomes" id="UP001396334"/>
    </source>
</evidence>
<evidence type="ECO:0000256" key="8">
    <source>
        <dbReference type="ARBA" id="ARBA00023136"/>
    </source>
</evidence>
<keyword evidence="4 11" id="KW-0812">Transmembrane</keyword>
<evidence type="ECO:0000259" key="13">
    <source>
        <dbReference type="Pfam" id="PF08263"/>
    </source>
</evidence>
<keyword evidence="5 12" id="KW-0732">Signal</keyword>
<evidence type="ECO:0000256" key="4">
    <source>
        <dbReference type="ARBA" id="ARBA00022692"/>
    </source>
</evidence>
<name>A0ABR2PYD3_9ROSI</name>
<reference evidence="15 16" key="1">
    <citation type="journal article" date="2024" name="G3 (Bethesda)">
        <title>Genome assembly of Hibiscus sabdariffa L. provides insights into metabolisms of medicinal natural products.</title>
        <authorList>
            <person name="Kim T."/>
        </authorList>
    </citation>
    <scope>NUCLEOTIDE SEQUENCE [LARGE SCALE GENOMIC DNA]</scope>
    <source>
        <strain evidence="15">TK-2024</strain>
        <tissue evidence="15">Old leaves</tissue>
    </source>
</reference>
<evidence type="ECO:0000256" key="10">
    <source>
        <dbReference type="ARBA" id="ARBA00023180"/>
    </source>
</evidence>
<evidence type="ECO:0008006" key="17">
    <source>
        <dbReference type="Google" id="ProtNLM"/>
    </source>
</evidence>
<dbReference type="InterPro" id="IPR032675">
    <property type="entry name" value="LRR_dom_sf"/>
</dbReference>
<feature type="chain" id="PRO_5047285988" description="Leucine-rich repeat-containing N-terminal plant-type domain-containing protein" evidence="12">
    <location>
        <begin position="21"/>
        <end position="854"/>
    </location>
</feature>
<comment type="subcellular location">
    <subcellularLocation>
        <location evidence="1">Cell membrane</location>
        <topology evidence="1">Single-pass membrane protein</topology>
    </subcellularLocation>
    <subcellularLocation>
        <location evidence="2">Membrane</location>
        <topology evidence="2">Single-pass type I membrane protein</topology>
    </subcellularLocation>
</comment>
<evidence type="ECO:0000256" key="5">
    <source>
        <dbReference type="ARBA" id="ARBA00022729"/>
    </source>
</evidence>
<keyword evidence="10" id="KW-0325">Glycoprotein</keyword>
<keyword evidence="8 11" id="KW-0472">Membrane</keyword>
<dbReference type="SMART" id="SM00365">
    <property type="entry name" value="LRR_SD22"/>
    <property type="match status" value="6"/>
</dbReference>
<sequence length="854" mass="93086">MRSLLLILFLLLHLSNYSAAARTISEVDVLIAVKTSITNDPQSYLLHWNVTTPLCSFTGVTCDHAGRHVISIDLTNFTLSGSLSPSFAHLRFLRSLSVAANLLSGPIPTELAGLSSLRYLNLSNNGFNGSFPPQLSHLKSLQVLDLYNNNMAGELPVSVTELPNLRHLHLGGNYFSGQIPSSYGRWEHLEYLAVSGNGLGRRIPPEIGNLTKLQQLYICDNTFEGGLPPEIGNLSELGSKLVRFDAANCNLFGEIPPEMGRLQKLDTLFLQFNALSGSLVPELGTLKSLKSMDLSSNMLTGEIPESFTELKNLSLLNLLRNKLEGQILELIGDSLFTILVGVAMANVVDEVANDESGDVVVSSDGNGVSNVKTKSPALDVFSKSVPTSQVADTVTPKGGMSGDLDLSAGAVEGEVASETEREPTACGSLGNEVVAHNEACVEGENVGTAEHETTASGSCNISPVLDSTNSSGSCSGELLRAVFLHSTWENNFTGSIPQKLGSGSNKKLRILDLSFNKLTGQIPSSIWNLSSLAVLSLWNNSLDGTIPECIGSLTSSLSRLDLRMNRFHGKIPEFSQGCKLQSLLISNNQIQGPLPRSLSNCKDLKLLDAGNNYLNDSFPNCLGYLNHLQVLILRWNKFHGQVGRYDIKVSFPRLRVIDLSHNNLNGYLPVIVFENLHAIKEEYEMIGKPEYMIETEADGTTYGTEGHIPSTLGDLSKLESLDLSSNKFHGRIPTELKSLGFLEVLNLSHNNLKGPIPQGKQFDTFSNDSYIGNLGLCGLPLSKGCDNDEETPPKLDRDDDNDELNWKFSILMGYGCGLVLGLSMGYIVFTTGKPWWFIRIFKRVRHRAQSLIAW</sequence>
<evidence type="ECO:0000256" key="3">
    <source>
        <dbReference type="ARBA" id="ARBA00022614"/>
    </source>
</evidence>
<protein>
    <recommendedName>
        <fullName evidence="17">Leucine-rich repeat-containing N-terminal plant-type domain-containing protein</fullName>
    </recommendedName>
</protein>
<dbReference type="InterPro" id="IPR003591">
    <property type="entry name" value="Leu-rich_rpt_typical-subtyp"/>
</dbReference>
<keyword evidence="3" id="KW-0433">Leucine-rich repeat</keyword>
<evidence type="ECO:0000256" key="2">
    <source>
        <dbReference type="ARBA" id="ARBA00004479"/>
    </source>
</evidence>
<accession>A0ABR2PYD3</accession>
<keyword evidence="7 11" id="KW-1133">Transmembrane helix</keyword>
<feature type="domain" description="Disease resistance R13L4/SHOC-2-like LRR" evidence="14">
    <location>
        <begin position="75"/>
        <end position="171"/>
    </location>
</feature>
<feature type="transmembrane region" description="Helical" evidence="11">
    <location>
        <begin position="808"/>
        <end position="829"/>
    </location>
</feature>
<dbReference type="PANTHER" id="PTHR27000:SF803">
    <property type="entry name" value="RECEPTOR-LIKE PROTEIN 45"/>
    <property type="match status" value="1"/>
</dbReference>
<evidence type="ECO:0000256" key="9">
    <source>
        <dbReference type="ARBA" id="ARBA00023170"/>
    </source>
</evidence>
<proteinExistence type="predicted"/>
<comment type="caution">
    <text evidence="15">The sequence shown here is derived from an EMBL/GenBank/DDBJ whole genome shotgun (WGS) entry which is preliminary data.</text>
</comment>
<evidence type="ECO:0000256" key="12">
    <source>
        <dbReference type="SAM" id="SignalP"/>
    </source>
</evidence>
<keyword evidence="16" id="KW-1185">Reference proteome</keyword>
<evidence type="ECO:0000259" key="14">
    <source>
        <dbReference type="Pfam" id="PF23598"/>
    </source>
</evidence>
<keyword evidence="9" id="KW-0675">Receptor</keyword>
<dbReference type="Gene3D" id="3.80.10.10">
    <property type="entry name" value="Ribonuclease Inhibitor"/>
    <property type="match status" value="4"/>
</dbReference>
<gene>
    <name evidence="15" type="ORF">V6N11_033464</name>
</gene>
<feature type="domain" description="Leucine-rich repeat-containing N-terminal plant-type" evidence="13">
    <location>
        <begin position="25"/>
        <end position="63"/>
    </location>
</feature>
<evidence type="ECO:0000256" key="11">
    <source>
        <dbReference type="SAM" id="Phobius"/>
    </source>
</evidence>
<dbReference type="Pfam" id="PF23598">
    <property type="entry name" value="LRR_14"/>
    <property type="match status" value="1"/>
</dbReference>